<sequence length="471" mass="52593">MVPISMVLRRRGYQVFSIVAGRMPKLPGIEASGIMRSNGYGLGDQPVTTRLSNQWSIDWDNKIVACDGINHYATFLESMTKVARGGKPRLDDPKQKKAFDDLVRRSDHMLCAAERLVELADKTRKPVRIAAIDTHFAPWGVIRRWCDVVGAKHNIHLIALSASYENYFSNLKTKLATTVSIEDVTAKPDVRHPFLGGSKRFESYLSQHPVSEASVSAAITHIKVDRSQTQANPSAQRQYIISRIEQTRARGGKVFAVFGKVLIDFAAPDDRGHVFADFSEWLRFLVDEVNKTKSLLIVKPHPHELRSEIVRDGVALLRDVLPAELGPNVEFLEHTAFNSYELADLVDCAMIWNGTISAEFPVLGCPVVGESIWSARDYPIGNVHPRSRAEYAALLNGDALPSVGKNLRSKACAFLHFMRSADVAIPFGYVKRGATNEDLGANELYLDQLEKLREFGDPNVERAADRFFEFT</sequence>
<dbReference type="EMBL" id="LVVY01000079">
    <property type="protein sequence ID" value="OAM77686.1"/>
    <property type="molecule type" value="Genomic_DNA"/>
</dbReference>
<dbReference type="STRING" id="1770058.A3840_08630"/>
<comment type="caution">
    <text evidence="1">The sequence shown here is derived from an EMBL/GenBank/DDBJ whole genome shotgun (WGS) entry which is preliminary data.</text>
</comment>
<dbReference type="Proteomes" id="UP000078389">
    <property type="component" value="Unassembled WGS sequence"/>
</dbReference>
<accession>A0A178I078</accession>
<proteinExistence type="predicted"/>
<protein>
    <recommendedName>
        <fullName evidence="3">Capsule polysaccharide biosynthesis protein</fullName>
    </recommendedName>
</protein>
<name>A0A178I078_9HYPH</name>
<organism evidence="1 2">
    <name type="scientific">Devosia elaeis</name>
    <dbReference type="NCBI Taxonomy" id="1770058"/>
    <lineage>
        <taxon>Bacteria</taxon>
        <taxon>Pseudomonadati</taxon>
        <taxon>Pseudomonadota</taxon>
        <taxon>Alphaproteobacteria</taxon>
        <taxon>Hyphomicrobiales</taxon>
        <taxon>Devosiaceae</taxon>
        <taxon>Devosia</taxon>
    </lineage>
</organism>
<keyword evidence="2" id="KW-1185">Reference proteome</keyword>
<evidence type="ECO:0000313" key="2">
    <source>
        <dbReference type="Proteomes" id="UP000078389"/>
    </source>
</evidence>
<reference evidence="1 2" key="1">
    <citation type="submission" date="2016-03" db="EMBL/GenBank/DDBJ databases">
        <title>Genome sequencing of Devosia sp. S37.</title>
        <authorList>
            <person name="Mohd Nor M."/>
        </authorList>
    </citation>
    <scope>NUCLEOTIDE SEQUENCE [LARGE SCALE GENOMIC DNA]</scope>
    <source>
        <strain evidence="1 2">S37</strain>
    </source>
</reference>
<gene>
    <name evidence="1" type="ORF">A3840_08630</name>
</gene>
<evidence type="ECO:0008006" key="3">
    <source>
        <dbReference type="Google" id="ProtNLM"/>
    </source>
</evidence>
<evidence type="ECO:0000313" key="1">
    <source>
        <dbReference type="EMBL" id="OAM77686.1"/>
    </source>
</evidence>
<dbReference type="AlphaFoldDB" id="A0A178I078"/>